<dbReference type="SUPFAM" id="SSF51445">
    <property type="entry name" value="(Trans)glycosidases"/>
    <property type="match status" value="1"/>
</dbReference>
<dbReference type="Pfam" id="PF14845">
    <property type="entry name" value="Glycohydro_20b2"/>
    <property type="match status" value="1"/>
</dbReference>
<keyword evidence="5" id="KW-0325">Glycoprotein</keyword>
<dbReference type="InterPro" id="IPR017853">
    <property type="entry name" value="GH"/>
</dbReference>
<evidence type="ECO:0000313" key="15">
    <source>
        <dbReference type="Proteomes" id="UP000095284"/>
    </source>
</evidence>
<accession>A0A1I7S0K8</accession>
<feature type="disulfide bond" evidence="10">
    <location>
        <begin position="285"/>
        <end position="338"/>
    </location>
</feature>
<sequence length="554" mass="63963">MFLLIAIVSITILQLKNVAATDELPDIGWPSPHATSRGEVWPLPQKAEYGKENRTIRRGSIMIAWQGIRDVDCDILEFAKRTYQKEWFFPNRNPAASPGGLKLIIRSDAKCPEKDEYPQQGMNEEYYLRVPVAGDAVLEADEVWGILRGLESFSQLIFQTRGAHFVRTAVIHDWPEYTVRGVLIDTARHYIPKKILMRQLDIMAQNKFNLLHWHIVDSQSFPYVSKKYPHLSERSAYTPSHVYNKNTVQEIIDHAKMRGIRVMVEFDTPGHMASWKGELGLLAECHDESGHSVLSNIIDPTLERNYAFLRNFYDEILSVFPEKFIHLGGDEVGFWKTCWLTNPKIRDFMMHKGFDENTTMLENYYYDRLQDLISDIIGVDKEARMVFWEEVFQYNNPYPKSVVHVWYSASEKARNDALQRYTAAGHEVILSSCWYLNYVNYGADWKDEGSKSGQFYYCNPRGFNGSEEQKKLVLGGIAALWGEFVDGTNIESVLWPRASAVAERLWSNPKQTTDADQAWPRLHEHRCRLVSRGYRASPINGPDYCITEYDEPST</sequence>
<dbReference type="PRINTS" id="PR00738">
    <property type="entry name" value="GLHYDRLASE20"/>
</dbReference>
<feature type="disulfide bond" evidence="10">
    <location>
        <begin position="73"/>
        <end position="111"/>
    </location>
</feature>
<feature type="domain" description="Glycoside hydrolase family 20 catalytic" evidence="12">
    <location>
        <begin position="177"/>
        <end position="508"/>
    </location>
</feature>
<evidence type="ECO:0000256" key="8">
    <source>
        <dbReference type="PIRNR" id="PIRNR001093"/>
    </source>
</evidence>
<evidence type="ECO:0000256" key="11">
    <source>
        <dbReference type="SAM" id="SignalP"/>
    </source>
</evidence>
<evidence type="ECO:0000313" key="17">
    <source>
        <dbReference type="WBParaSite" id="BXY_0653200.1"/>
    </source>
</evidence>
<feature type="disulfide bond" evidence="10">
    <location>
        <begin position="527"/>
        <end position="545"/>
    </location>
</feature>
<dbReference type="InterPro" id="IPR029019">
    <property type="entry name" value="HEX_eukaryotic_N"/>
</dbReference>
<evidence type="ECO:0000256" key="9">
    <source>
        <dbReference type="PIRSR" id="PIRSR001093-1"/>
    </source>
</evidence>
<evidence type="ECO:0000256" key="1">
    <source>
        <dbReference type="ARBA" id="ARBA00001231"/>
    </source>
</evidence>
<dbReference type="OrthoDB" id="428480at2759"/>
<dbReference type="AlphaFoldDB" id="A0A1I7S0K8"/>
<dbReference type="EMBL" id="CAJFCV020000006">
    <property type="protein sequence ID" value="CAG9132316.1"/>
    <property type="molecule type" value="Genomic_DNA"/>
</dbReference>
<keyword evidence="16" id="KW-1185">Reference proteome</keyword>
<dbReference type="GO" id="GO:0005975">
    <property type="term" value="P:carbohydrate metabolic process"/>
    <property type="evidence" value="ECO:0007669"/>
    <property type="project" value="InterPro"/>
</dbReference>
<organism evidence="15 17">
    <name type="scientific">Bursaphelenchus xylophilus</name>
    <name type="common">Pinewood nematode worm</name>
    <name type="synonym">Aphelenchoides xylophilus</name>
    <dbReference type="NCBI Taxonomy" id="6326"/>
    <lineage>
        <taxon>Eukaryota</taxon>
        <taxon>Metazoa</taxon>
        <taxon>Ecdysozoa</taxon>
        <taxon>Nematoda</taxon>
        <taxon>Chromadorea</taxon>
        <taxon>Rhabditida</taxon>
        <taxon>Tylenchina</taxon>
        <taxon>Tylenchomorpha</taxon>
        <taxon>Aphelenchoidea</taxon>
        <taxon>Aphelenchoididae</taxon>
        <taxon>Bursaphelenchus</taxon>
    </lineage>
</organism>
<feature type="domain" description="Beta-hexosaminidase eukaryotic type N-terminal" evidence="13">
    <location>
        <begin position="40"/>
        <end position="156"/>
    </location>
</feature>
<dbReference type="eggNOG" id="KOG2499">
    <property type="taxonomic scope" value="Eukaryota"/>
</dbReference>
<evidence type="ECO:0000256" key="3">
    <source>
        <dbReference type="ARBA" id="ARBA00022729"/>
    </source>
</evidence>
<dbReference type="EMBL" id="CAJFDI010000006">
    <property type="protein sequence ID" value="CAD5235757.1"/>
    <property type="molecule type" value="Genomic_DNA"/>
</dbReference>
<evidence type="ECO:0000256" key="10">
    <source>
        <dbReference type="PIRSR" id="PIRSR001093-2"/>
    </source>
</evidence>
<evidence type="ECO:0000313" key="16">
    <source>
        <dbReference type="Proteomes" id="UP000659654"/>
    </source>
</evidence>
<dbReference type="WBParaSite" id="BXY_0653200.1">
    <property type="protein sequence ID" value="BXY_0653200.1"/>
    <property type="gene ID" value="BXY_0653200"/>
</dbReference>
<evidence type="ECO:0000256" key="7">
    <source>
        <dbReference type="ARBA" id="ARBA00053719"/>
    </source>
</evidence>
<dbReference type="PANTHER" id="PTHR22600:SF21">
    <property type="entry name" value="BETA-HEXOSAMINIDASE A"/>
    <property type="match status" value="1"/>
</dbReference>
<evidence type="ECO:0000256" key="6">
    <source>
        <dbReference type="ARBA" id="ARBA00023295"/>
    </source>
</evidence>
<gene>
    <name evidence="14" type="ORF">BXYJ_LOCUS15848</name>
</gene>
<dbReference type="Gene3D" id="3.20.20.80">
    <property type="entry name" value="Glycosidases"/>
    <property type="match status" value="1"/>
</dbReference>
<dbReference type="InterPro" id="IPR015883">
    <property type="entry name" value="Glyco_hydro_20_cat"/>
</dbReference>
<evidence type="ECO:0000313" key="14">
    <source>
        <dbReference type="EMBL" id="CAD5235757.1"/>
    </source>
</evidence>
<dbReference type="InterPro" id="IPR029018">
    <property type="entry name" value="Hex-like_dom2"/>
</dbReference>
<dbReference type="SUPFAM" id="SSF55545">
    <property type="entry name" value="beta-N-acetylhexosaminidase-like domain"/>
    <property type="match status" value="1"/>
</dbReference>
<dbReference type="Proteomes" id="UP000659654">
    <property type="component" value="Unassembled WGS sequence"/>
</dbReference>
<dbReference type="PANTHER" id="PTHR22600">
    <property type="entry name" value="BETA-HEXOSAMINIDASE"/>
    <property type="match status" value="1"/>
</dbReference>
<comment type="function">
    <text evidence="7">Responsible for the degradation of GM2 gangliosides, and a variety of other molecules containing terminal N-acetyl hexosamines. Degrades chitotriose.</text>
</comment>
<dbReference type="GO" id="GO:0004563">
    <property type="term" value="F:beta-N-acetylhexosaminidase activity"/>
    <property type="evidence" value="ECO:0007669"/>
    <property type="project" value="UniProtKB-EC"/>
</dbReference>
<dbReference type="PIRSF" id="PIRSF001093">
    <property type="entry name" value="B-hxosamndse_ab_euk"/>
    <property type="match status" value="1"/>
</dbReference>
<name>A0A1I7S0K8_BURXY</name>
<keyword evidence="6 8" id="KW-0326">Glycosidase</keyword>
<evidence type="ECO:0000259" key="13">
    <source>
        <dbReference type="Pfam" id="PF14845"/>
    </source>
</evidence>
<dbReference type="SMR" id="A0A1I7S0K8"/>
<dbReference type="Proteomes" id="UP000582659">
    <property type="component" value="Unassembled WGS sequence"/>
</dbReference>
<dbReference type="GO" id="GO:0016020">
    <property type="term" value="C:membrane"/>
    <property type="evidence" value="ECO:0007669"/>
    <property type="project" value="TreeGrafter"/>
</dbReference>
<evidence type="ECO:0000256" key="4">
    <source>
        <dbReference type="ARBA" id="ARBA00022801"/>
    </source>
</evidence>
<feature type="chain" id="PRO_5035359572" description="Beta-hexosaminidase" evidence="11">
    <location>
        <begin position="21"/>
        <end position="554"/>
    </location>
</feature>
<dbReference type="InterPro" id="IPR025705">
    <property type="entry name" value="Beta_hexosaminidase_sua/sub"/>
</dbReference>
<evidence type="ECO:0000256" key="2">
    <source>
        <dbReference type="ARBA" id="ARBA00006285"/>
    </source>
</evidence>
<comment type="similarity">
    <text evidence="2 8">Belongs to the glycosyl hydrolase 20 family.</text>
</comment>
<evidence type="ECO:0000259" key="12">
    <source>
        <dbReference type="Pfam" id="PF00728"/>
    </source>
</evidence>
<dbReference type="Pfam" id="PF00728">
    <property type="entry name" value="Glyco_hydro_20"/>
    <property type="match status" value="1"/>
</dbReference>
<dbReference type="GO" id="GO:0005764">
    <property type="term" value="C:lysosome"/>
    <property type="evidence" value="ECO:0007669"/>
    <property type="project" value="TreeGrafter"/>
</dbReference>
<keyword evidence="10" id="KW-1015">Disulfide bond</keyword>
<dbReference type="Proteomes" id="UP000095284">
    <property type="component" value="Unplaced"/>
</dbReference>
<feature type="active site" description="Proton donor" evidence="9">
    <location>
        <position position="331"/>
    </location>
</feature>
<dbReference type="FunFam" id="3.20.20.80:FF:000063">
    <property type="entry name" value="Beta-hexosaminidase"/>
    <property type="match status" value="1"/>
</dbReference>
<dbReference type="GO" id="GO:0006689">
    <property type="term" value="P:ganglioside catabolic process"/>
    <property type="evidence" value="ECO:0007669"/>
    <property type="project" value="TreeGrafter"/>
</dbReference>
<evidence type="ECO:0000256" key="5">
    <source>
        <dbReference type="ARBA" id="ARBA00023180"/>
    </source>
</evidence>
<protein>
    <recommendedName>
        <fullName evidence="8">Beta-hexosaminidase</fullName>
        <ecNumber evidence="8">3.2.1.52</ecNumber>
    </recommendedName>
</protein>
<dbReference type="Gene3D" id="3.30.379.10">
    <property type="entry name" value="Chitobiase/beta-hexosaminidase domain 2-like"/>
    <property type="match status" value="1"/>
</dbReference>
<dbReference type="GO" id="GO:0030203">
    <property type="term" value="P:glycosaminoglycan metabolic process"/>
    <property type="evidence" value="ECO:0007669"/>
    <property type="project" value="TreeGrafter"/>
</dbReference>
<keyword evidence="3 11" id="KW-0732">Signal</keyword>
<keyword evidence="4 8" id="KW-0378">Hydrolase</keyword>
<reference evidence="17" key="1">
    <citation type="submission" date="2016-11" db="UniProtKB">
        <authorList>
            <consortium name="WormBaseParasite"/>
        </authorList>
    </citation>
    <scope>IDENTIFICATION</scope>
</reference>
<proteinExistence type="inferred from homology"/>
<feature type="signal peptide" evidence="11">
    <location>
        <begin position="1"/>
        <end position="20"/>
    </location>
</feature>
<dbReference type="EC" id="3.2.1.52" evidence="8"/>
<reference evidence="14" key="2">
    <citation type="submission" date="2020-09" db="EMBL/GenBank/DDBJ databases">
        <authorList>
            <person name="Kikuchi T."/>
        </authorList>
    </citation>
    <scope>NUCLEOTIDE SEQUENCE</scope>
    <source>
        <strain evidence="14">Ka4C1</strain>
    </source>
</reference>
<comment type="catalytic activity">
    <reaction evidence="1 8">
        <text>Hydrolysis of terminal non-reducing N-acetyl-D-hexosamine residues in N-acetyl-beta-D-hexosaminides.</text>
        <dbReference type="EC" id="3.2.1.52"/>
    </reaction>
</comment>